<dbReference type="EMBL" id="CAJOBC010108777">
    <property type="protein sequence ID" value="CAF4515961.1"/>
    <property type="molecule type" value="Genomic_DNA"/>
</dbReference>
<dbReference type="Gene3D" id="3.60.10.10">
    <property type="entry name" value="Endonuclease/exonuclease/phosphatase"/>
    <property type="match status" value="1"/>
</dbReference>
<gene>
    <name evidence="1" type="ORF">GPM918_LOCUS43898</name>
    <name evidence="2" type="ORF">SRO942_LOCUS45538</name>
</gene>
<keyword evidence="3" id="KW-1185">Reference proteome</keyword>
<comment type="caution">
    <text evidence="1">The sequence shown here is derived from an EMBL/GenBank/DDBJ whole genome shotgun (WGS) entry which is preliminary data.</text>
</comment>
<proteinExistence type="predicted"/>
<evidence type="ECO:0000313" key="2">
    <source>
        <dbReference type="EMBL" id="CAF4515961.1"/>
    </source>
</evidence>
<dbReference type="OrthoDB" id="414666at2759"/>
<accession>A0A816CLT0</accession>
<name>A0A816CLT0_9BILA</name>
<dbReference type="InterPro" id="IPR036691">
    <property type="entry name" value="Endo/exonu/phosph_ase_sf"/>
</dbReference>
<evidence type="ECO:0000313" key="3">
    <source>
        <dbReference type="Proteomes" id="UP000663829"/>
    </source>
</evidence>
<dbReference type="Proteomes" id="UP000681722">
    <property type="component" value="Unassembled WGS sequence"/>
</dbReference>
<dbReference type="AlphaFoldDB" id="A0A816CLT0"/>
<protein>
    <submittedName>
        <fullName evidence="1">Uncharacterized protein</fullName>
    </submittedName>
</protein>
<sequence length="167" mass="18518">MGGRPWGTGSLRCLVLEPTPQKWDVKLLWLRKTKQEIVLMHVKQCSLVHGIDILSKLRPALSETALYDSGVTELDDYTIIHSGSQNSVKAAHGVAICLDKSAARLWKSSGWIWEAVSSRIVMVMLKCKPINITIIAVYAPVNPSNGLKADVDASDNFYRSLQDARDK</sequence>
<evidence type="ECO:0000313" key="1">
    <source>
        <dbReference type="EMBL" id="CAF1623741.1"/>
    </source>
</evidence>
<dbReference type="EMBL" id="CAJNOQ010041453">
    <property type="protein sequence ID" value="CAF1623741.1"/>
    <property type="molecule type" value="Genomic_DNA"/>
</dbReference>
<feature type="non-terminal residue" evidence="1">
    <location>
        <position position="1"/>
    </location>
</feature>
<organism evidence="1 3">
    <name type="scientific">Didymodactylos carnosus</name>
    <dbReference type="NCBI Taxonomy" id="1234261"/>
    <lineage>
        <taxon>Eukaryota</taxon>
        <taxon>Metazoa</taxon>
        <taxon>Spiralia</taxon>
        <taxon>Gnathifera</taxon>
        <taxon>Rotifera</taxon>
        <taxon>Eurotatoria</taxon>
        <taxon>Bdelloidea</taxon>
        <taxon>Philodinida</taxon>
        <taxon>Philodinidae</taxon>
        <taxon>Didymodactylos</taxon>
    </lineage>
</organism>
<reference evidence="1" key="1">
    <citation type="submission" date="2021-02" db="EMBL/GenBank/DDBJ databases">
        <authorList>
            <person name="Nowell W R."/>
        </authorList>
    </citation>
    <scope>NUCLEOTIDE SEQUENCE</scope>
</reference>
<dbReference type="Proteomes" id="UP000663829">
    <property type="component" value="Unassembled WGS sequence"/>
</dbReference>